<dbReference type="AlphaFoldDB" id="A0A9N8P4A1"/>
<keyword evidence="1" id="KW-0732">Signal</keyword>
<evidence type="ECO:0000313" key="3">
    <source>
        <dbReference type="EMBL" id="CAC9976952.1"/>
    </source>
</evidence>
<name>A0A9N8P4A1_9FLAO</name>
<dbReference type="RefSeq" id="WP_180861743.1">
    <property type="nucleotide sequence ID" value="NZ_CAIJDE010000068.1"/>
</dbReference>
<evidence type="ECO:0000313" key="4">
    <source>
        <dbReference type="Proteomes" id="UP000533639"/>
    </source>
</evidence>
<dbReference type="InterPro" id="IPR026444">
    <property type="entry name" value="Secre_tail"/>
</dbReference>
<protein>
    <recommendedName>
        <fullName evidence="2">Secretion system C-terminal sorting domain-containing protein</fullName>
    </recommendedName>
</protein>
<feature type="domain" description="Secretion system C-terminal sorting" evidence="2">
    <location>
        <begin position="526"/>
        <end position="592"/>
    </location>
</feature>
<reference evidence="3 4" key="1">
    <citation type="submission" date="2020-06" db="EMBL/GenBank/DDBJ databases">
        <authorList>
            <person name="Criscuolo A."/>
        </authorList>
    </citation>
    <scope>NUCLEOTIDE SEQUENCE [LARGE SCALE GENOMIC DNA]</scope>
    <source>
        <strain evidence="3">PXU-55</strain>
    </source>
</reference>
<comment type="caution">
    <text evidence="3">The sequence shown here is derived from an EMBL/GenBank/DDBJ whole genome shotgun (WGS) entry which is preliminary data.</text>
</comment>
<accession>A0A9N8P4A1</accession>
<organism evidence="3 4">
    <name type="scientific">Flavobacterium panici</name>
    <dbReference type="NCBI Taxonomy" id="2654843"/>
    <lineage>
        <taxon>Bacteria</taxon>
        <taxon>Pseudomonadati</taxon>
        <taxon>Bacteroidota</taxon>
        <taxon>Flavobacteriia</taxon>
        <taxon>Flavobacteriales</taxon>
        <taxon>Flavobacteriaceae</taxon>
        <taxon>Flavobacterium</taxon>
    </lineage>
</organism>
<evidence type="ECO:0000259" key="2">
    <source>
        <dbReference type="Pfam" id="PF18962"/>
    </source>
</evidence>
<gene>
    <name evidence="3" type="ORF">FLAPXU55_04683</name>
</gene>
<dbReference type="Proteomes" id="UP000533639">
    <property type="component" value="Unassembled WGS sequence"/>
</dbReference>
<sequence>MKQNYLYLFILLFFSSIAIGQKVILTPLVVNNKSVISTSPINLESVDRSTVSLSVKIESPVPVGSEGTLSILYTKDSAITPIVTEGGFERVTNFIGGNTATISFVINLTLSNFNTTGGYILAQYKSNSGIVYKSNNVSVIKNGSTTTPPVTPPVTPPDPNFKNTICCDQVIRYGDRPAPIVGSTLAPNKVSVSWLKIDNSQFPNKTYTGTNYSNDKINILIPDYLTENATFKRRLGSDFPFNDSNAINIRIVPTPILNEIIIDGGKDANGFVEIVDSNPKQIYSDRASARVNLNILENPNHVPQSRGDSFDAIERYEWQYAKTNQNDDFTNKNWITIENGNSATLEYAVLKNIPNLEDNYLVIRRIAFYKGISNASNVIKVIPRTLKNNNVICCDQVLAMDTTLKQIENPSTISGSIAAIENIPNAQIISTTYQWQSQAIKNTRPNQYSAWSNIAGATSKDYLPAPLQFVIGTRGDLVVETTYNYRRIATINYTINNTGNYTSKSYSNETNLQAGRTYGAPTLIAYPNPASSVIYVENKSTDYLLSSTKISVANVTGTTVSVNFSVVNENLISIDVSNLVIGTYFINIENPTGGVRGRSNTSQLTFIKRN</sequence>
<dbReference type="EMBL" id="CAIJDE010000068">
    <property type="protein sequence ID" value="CAC9976952.1"/>
    <property type="molecule type" value="Genomic_DNA"/>
</dbReference>
<keyword evidence="4" id="KW-1185">Reference proteome</keyword>
<dbReference type="Pfam" id="PF18962">
    <property type="entry name" value="Por_Secre_tail"/>
    <property type="match status" value="1"/>
</dbReference>
<proteinExistence type="predicted"/>
<evidence type="ECO:0000256" key="1">
    <source>
        <dbReference type="ARBA" id="ARBA00022729"/>
    </source>
</evidence>